<protein>
    <recommendedName>
        <fullName evidence="3">phosphatidylinositol-3,4-bisphosphate 4-phosphatase</fullName>
        <ecNumber evidence="3">3.1.3.66</ecNumber>
    </recommendedName>
</protein>
<evidence type="ECO:0000256" key="2">
    <source>
        <dbReference type="ARBA" id="ARBA00006306"/>
    </source>
</evidence>
<sequence>MRFNKIELEALAVQPSHRFDREGVLFIRERQDGFFRRNEGPDYISEKDKRKSNRLSCVGAGSKVLQGRWCRLRGNLLFYLRDAEPWSEAAGLLVLENCTASEEPLDASGLWPFSLTYEGGMSQRMAAATENDRTSWLKALQSASYKCMRTKLHNLQAQIQNHSKGNSASRTLELKIWRNKKVTSVDLYETPLCEVCMNCDNLLCDGHGRPPSVFIELRVLTSGLWIKYGRTEIIQRSSNPCFLSTINLYSSDGLDVSTKLQFTVFDIYERMSNTATFLGSSTVVLGNIMEATKVRIPLKCSSGSTCGFITISVTIPEVEHRTPGSPAISAPVQTAIHHRRSHSLPPRLIRKQFFPSQAQLQTLFSNACLHTYRMHSGLGGEICAVEIMLESKLCFALPQQLLNLWIEHEKELLQEVSAMGELGGAWRNPQIQLLDRHLHLLQKYSQAKQHLQLQLQKSTDNTTLHYKPSSTKYEPSLEFAPTNLHLQRMWAHNDTLGRAAINDIVTVGAFASHCNSTKTGGLVCLVQQLKQLPEKDLDNACKVDAANNAIQAIKQLRRQLVDCMIQLLALAKTKQSSGMMPLCEDMINRSKSLLTIWDAGFVEEALRFIDAQKVVPDKMSENDSGFIEAKLPSELSPFRRITQQFDNLEIASPDLEDFSSPHLPSKKWPSSTEMVQQSNLTFNETHFDINGSIDKVSTNKQCQMISKSSVDSVLSSPASNYYKPTEEPEPWDLTQLNIEASIMCLVSKVKFLCGRCGSPAIRLKTQRQSTRMRLANSKNDKDSNGLTETTTPKPAIRGNKFTDGLDLSTTNDWVGELRPSMRKLRQAMDGYLKTARLTHSVFRLQQNTRAARKSASLQLRRDICFSQALTALVTGICARVWGGPIDNDFMLVLSTIGAFASFEGLLTLHGSELDMWGDMIVAIEDLTTVTFRLEGVQSMKLGGVMPHITGSRNGLTVTIPVPNHTISKQPVTFKVTPVFFNVGINEKVPLAEALGQNVQQRKSNLDNYSRLVSYYQQYQKVSICPGAQNLVDKLKICLHNSSSKNVEILHLAGDICRSMRGFRFTSCKSAKDRTGMSVTLEQCRILSQDFHLSSQEFPKALNAMRSQGCRIDNTYKNINVRKYAFNSLQVLALPLAYRPPVGTYGSLQT</sequence>
<dbReference type="PANTHER" id="PTHR12187">
    <property type="entry name" value="AGAP000124-PA"/>
    <property type="match status" value="1"/>
</dbReference>
<evidence type="ECO:0000256" key="3">
    <source>
        <dbReference type="ARBA" id="ARBA00013037"/>
    </source>
</evidence>
<dbReference type="AlphaFoldDB" id="A0A6M2DE89"/>
<evidence type="ECO:0000256" key="4">
    <source>
        <dbReference type="ARBA" id="ARBA00022801"/>
    </source>
</evidence>
<dbReference type="InterPro" id="IPR000008">
    <property type="entry name" value="C2_dom"/>
</dbReference>
<evidence type="ECO:0000256" key="6">
    <source>
        <dbReference type="SAM" id="MobiDB-lite"/>
    </source>
</evidence>
<evidence type="ECO:0000256" key="1">
    <source>
        <dbReference type="ARBA" id="ARBA00004847"/>
    </source>
</evidence>
<dbReference type="Gene3D" id="2.30.29.30">
    <property type="entry name" value="Pleckstrin-homology domain (PH domain)/Phosphotyrosine-binding domain (PTB)"/>
    <property type="match status" value="1"/>
</dbReference>
<comment type="pathway">
    <text evidence="1">Signal transduction; phosphatidylinositol signaling pathway.</text>
</comment>
<feature type="domain" description="PH" evidence="7">
    <location>
        <begin position="48"/>
        <end position="145"/>
    </location>
</feature>
<dbReference type="InterPro" id="IPR011993">
    <property type="entry name" value="PH-like_dom_sf"/>
</dbReference>
<evidence type="ECO:0000259" key="8">
    <source>
        <dbReference type="PROSITE" id="PS50004"/>
    </source>
</evidence>
<dbReference type="GO" id="GO:0016316">
    <property type="term" value="F:phosphatidylinositol-3,4-bisphosphate 4-phosphatase activity"/>
    <property type="evidence" value="ECO:0007669"/>
    <property type="project" value="UniProtKB-EC"/>
</dbReference>
<evidence type="ECO:0000256" key="5">
    <source>
        <dbReference type="ARBA" id="ARBA00023098"/>
    </source>
</evidence>
<evidence type="ECO:0000259" key="7">
    <source>
        <dbReference type="PROSITE" id="PS50003"/>
    </source>
</evidence>
<reference evidence="9" key="1">
    <citation type="submission" date="2020-03" db="EMBL/GenBank/DDBJ databases">
        <title>Transcriptomic Profiling of the Digestive Tract of the Rat Flea, Xenopsylla cheopis, Following Blood Feeding and Infection with Yersinia pestis.</title>
        <authorList>
            <person name="Bland D.M."/>
            <person name="Martens C.A."/>
            <person name="Virtaneva K."/>
            <person name="Kanakabandi K."/>
            <person name="Long D."/>
            <person name="Rosenke R."/>
            <person name="Saturday G.A."/>
            <person name="Hoyt F.H."/>
            <person name="Bruno D.P."/>
            <person name="Ribeiro J.M.C."/>
            <person name="Hinnebusch J."/>
        </authorList>
    </citation>
    <scope>NUCLEOTIDE SEQUENCE</scope>
</reference>
<proteinExistence type="inferred from homology"/>
<dbReference type="EC" id="3.1.3.66" evidence="3"/>
<dbReference type="GO" id="GO:0005737">
    <property type="term" value="C:cytoplasm"/>
    <property type="evidence" value="ECO:0007669"/>
    <property type="project" value="TreeGrafter"/>
</dbReference>
<dbReference type="SMART" id="SM00233">
    <property type="entry name" value="PH"/>
    <property type="match status" value="1"/>
</dbReference>
<dbReference type="Pfam" id="PF00169">
    <property type="entry name" value="PH"/>
    <property type="match status" value="1"/>
</dbReference>
<dbReference type="PROSITE" id="PS50004">
    <property type="entry name" value="C2"/>
    <property type="match status" value="1"/>
</dbReference>
<comment type="similarity">
    <text evidence="2">Belongs to the inositol 3,4-bisphosphate 4-phosphatase family.</text>
</comment>
<keyword evidence="4" id="KW-0378">Hydrolase</keyword>
<keyword evidence="5" id="KW-0443">Lipid metabolism</keyword>
<dbReference type="PANTHER" id="PTHR12187:SF11">
    <property type="entry name" value="PHOSPHATIDYLINOSITOL-3,4-BISPHOSPHATE 4-PHOSPHATASE"/>
    <property type="match status" value="1"/>
</dbReference>
<dbReference type="InterPro" id="IPR039034">
    <property type="entry name" value="INPP4"/>
</dbReference>
<organism evidence="9">
    <name type="scientific">Xenopsylla cheopis</name>
    <name type="common">Oriental rat flea</name>
    <name type="synonym">Pulex cheopis</name>
    <dbReference type="NCBI Taxonomy" id="163159"/>
    <lineage>
        <taxon>Eukaryota</taxon>
        <taxon>Metazoa</taxon>
        <taxon>Ecdysozoa</taxon>
        <taxon>Arthropoda</taxon>
        <taxon>Hexapoda</taxon>
        <taxon>Insecta</taxon>
        <taxon>Pterygota</taxon>
        <taxon>Neoptera</taxon>
        <taxon>Endopterygota</taxon>
        <taxon>Siphonaptera</taxon>
        <taxon>Pulicidae</taxon>
        <taxon>Xenopsyllinae</taxon>
        <taxon>Xenopsylla</taxon>
    </lineage>
</organism>
<dbReference type="UniPathway" id="UPA00944"/>
<dbReference type="SUPFAM" id="SSF49562">
    <property type="entry name" value="C2 domain (Calcium/lipid-binding domain, CaLB)"/>
    <property type="match status" value="1"/>
</dbReference>
<dbReference type="InterPro" id="IPR035892">
    <property type="entry name" value="C2_domain_sf"/>
</dbReference>
<dbReference type="EMBL" id="GIIL01000796">
    <property type="protein sequence ID" value="NOV44522.1"/>
    <property type="molecule type" value="Transcribed_RNA"/>
</dbReference>
<name>A0A6M2DE89_XENCH</name>
<accession>A0A6M2DE89</accession>
<feature type="domain" description="C2" evidence="8">
    <location>
        <begin position="168"/>
        <end position="298"/>
    </location>
</feature>
<dbReference type="SUPFAM" id="SSF50729">
    <property type="entry name" value="PH domain-like"/>
    <property type="match status" value="1"/>
</dbReference>
<evidence type="ECO:0000313" key="9">
    <source>
        <dbReference type="EMBL" id="NOV44522.1"/>
    </source>
</evidence>
<dbReference type="PROSITE" id="PS50003">
    <property type="entry name" value="PH_DOMAIN"/>
    <property type="match status" value="1"/>
</dbReference>
<feature type="region of interest" description="Disordered" evidence="6">
    <location>
        <begin position="767"/>
        <end position="801"/>
    </location>
</feature>
<dbReference type="InterPro" id="IPR001849">
    <property type="entry name" value="PH_domain"/>
</dbReference>